<dbReference type="GO" id="GO:0046933">
    <property type="term" value="F:proton-transporting ATP synthase activity, rotational mechanism"/>
    <property type="evidence" value="ECO:0007669"/>
    <property type="project" value="UniProtKB-UniRule"/>
</dbReference>
<evidence type="ECO:0000256" key="12">
    <source>
        <dbReference type="RuleBase" id="RU000483"/>
    </source>
</evidence>
<evidence type="ECO:0000256" key="5">
    <source>
        <dbReference type="ARBA" id="ARBA00022692"/>
    </source>
</evidence>
<dbReference type="RefSeq" id="WP_071611078.1">
    <property type="nucleotide sequence ID" value="NZ_CP015756.1"/>
</dbReference>
<organism evidence="13 14">
    <name type="scientific">Clostridium estertheticum subsp. estertheticum</name>
    <dbReference type="NCBI Taxonomy" id="1552"/>
    <lineage>
        <taxon>Bacteria</taxon>
        <taxon>Bacillati</taxon>
        <taxon>Bacillota</taxon>
        <taxon>Clostridia</taxon>
        <taxon>Eubacteriales</taxon>
        <taxon>Clostridiaceae</taxon>
        <taxon>Clostridium</taxon>
    </lineage>
</organism>
<evidence type="ECO:0000313" key="13">
    <source>
        <dbReference type="EMBL" id="APC38782.1"/>
    </source>
</evidence>
<keyword evidence="3 11" id="KW-0813">Transport</keyword>
<feature type="transmembrane region" description="Helical" evidence="11">
    <location>
        <begin position="77"/>
        <end position="100"/>
    </location>
</feature>
<dbReference type="SUPFAM" id="SSF81336">
    <property type="entry name" value="F1F0 ATP synthase subunit A"/>
    <property type="match status" value="1"/>
</dbReference>
<feature type="transmembrane region" description="Helical" evidence="11">
    <location>
        <begin position="12"/>
        <end position="41"/>
    </location>
</feature>
<dbReference type="GO" id="GO:0045259">
    <property type="term" value="C:proton-transporting ATP synthase complex"/>
    <property type="evidence" value="ECO:0007669"/>
    <property type="project" value="UniProtKB-KW"/>
</dbReference>
<dbReference type="InterPro" id="IPR000568">
    <property type="entry name" value="ATP_synth_F0_asu"/>
</dbReference>
<evidence type="ECO:0000256" key="8">
    <source>
        <dbReference type="ARBA" id="ARBA00023065"/>
    </source>
</evidence>
<dbReference type="PROSITE" id="PS00449">
    <property type="entry name" value="ATPASE_A"/>
    <property type="match status" value="1"/>
</dbReference>
<dbReference type="NCBIfam" id="NF004484">
    <property type="entry name" value="PRK05815.3-2"/>
    <property type="match status" value="1"/>
</dbReference>
<comment type="function">
    <text evidence="11 12">Key component of the proton channel; it plays a direct role in the translocation of protons across the membrane.</text>
</comment>
<dbReference type="PRINTS" id="PR00123">
    <property type="entry name" value="ATPASEA"/>
</dbReference>
<dbReference type="AlphaFoldDB" id="A0A1J0GD16"/>
<dbReference type="STRING" id="1552.A7L45_01185"/>
<dbReference type="PANTHER" id="PTHR42823:SF3">
    <property type="entry name" value="ATP SYNTHASE SUBUNIT A, CHLOROPLASTIC"/>
    <property type="match status" value="1"/>
</dbReference>
<dbReference type="InterPro" id="IPR045082">
    <property type="entry name" value="ATP_syn_F0_a_bact/chloroplast"/>
</dbReference>
<reference evidence="14" key="1">
    <citation type="journal article" date="2016" name="Front. Microbiol.">
        <title>Complete Genome Sequence of Clostridium estertheticum DSM 8809, a Microbe Identified in Spoiled Vacuum Packed Beef.</title>
        <authorList>
            <person name="Yu Z."/>
            <person name="Gunn L."/>
            <person name="Brennan E."/>
            <person name="Reid R."/>
            <person name="Wall P.G."/>
            <person name="Gaora O.P."/>
            <person name="Hurley D."/>
            <person name="Bolton D."/>
            <person name="Fanning S."/>
        </authorList>
    </citation>
    <scope>NUCLEOTIDE SEQUENCE [LARGE SCALE GENOMIC DNA]</scope>
    <source>
        <strain evidence="14">DSM 8809</strain>
    </source>
</reference>
<feature type="transmembrane region" description="Helical" evidence="11">
    <location>
        <begin position="198"/>
        <end position="220"/>
    </location>
</feature>
<dbReference type="GO" id="GO:0005886">
    <property type="term" value="C:plasma membrane"/>
    <property type="evidence" value="ECO:0007669"/>
    <property type="project" value="UniProtKB-SubCell"/>
</dbReference>
<keyword evidence="8 11" id="KW-0406">Ion transport</keyword>
<dbReference type="NCBIfam" id="TIGR01131">
    <property type="entry name" value="ATP_synt_6_or_A"/>
    <property type="match status" value="1"/>
</dbReference>
<feature type="transmembrane region" description="Helical" evidence="11">
    <location>
        <begin position="106"/>
        <end position="125"/>
    </location>
</feature>
<protein>
    <recommendedName>
        <fullName evidence="11 12">ATP synthase subunit a</fullName>
    </recommendedName>
    <alternativeName>
        <fullName evidence="11">ATP synthase F0 sector subunit a</fullName>
    </alternativeName>
    <alternativeName>
        <fullName evidence="11">F-ATPase subunit 6</fullName>
    </alternativeName>
</protein>
<dbReference type="PANTHER" id="PTHR42823">
    <property type="entry name" value="ATP SYNTHASE SUBUNIT A, CHLOROPLASTIC"/>
    <property type="match status" value="1"/>
</dbReference>
<feature type="transmembrane region" description="Helical" evidence="11">
    <location>
        <begin position="159"/>
        <end position="178"/>
    </location>
</feature>
<evidence type="ECO:0000256" key="2">
    <source>
        <dbReference type="ARBA" id="ARBA00006810"/>
    </source>
</evidence>
<dbReference type="Gene3D" id="1.20.120.220">
    <property type="entry name" value="ATP synthase, F0 complex, subunit A"/>
    <property type="match status" value="1"/>
</dbReference>
<keyword evidence="6 11" id="KW-0375">Hydrogen ion transport</keyword>
<evidence type="ECO:0000256" key="11">
    <source>
        <dbReference type="HAMAP-Rule" id="MF_01393"/>
    </source>
</evidence>
<evidence type="ECO:0000256" key="7">
    <source>
        <dbReference type="ARBA" id="ARBA00022989"/>
    </source>
</evidence>
<evidence type="ECO:0000256" key="1">
    <source>
        <dbReference type="ARBA" id="ARBA00004141"/>
    </source>
</evidence>
<comment type="subcellular location">
    <subcellularLocation>
        <location evidence="11 12">Cell membrane</location>
        <topology evidence="11 12">Multi-pass membrane protein</topology>
    </subcellularLocation>
    <subcellularLocation>
        <location evidence="1">Membrane</location>
        <topology evidence="1">Multi-pass membrane protein</topology>
    </subcellularLocation>
</comment>
<evidence type="ECO:0000313" key="14">
    <source>
        <dbReference type="Proteomes" id="UP000182569"/>
    </source>
</evidence>
<sequence length="226" mass="25343">MDKIPPLFHIKFFGYSIGIAGSIFVQWCMIAIIAILCVIFTRNLKVIPDKKQNIIEMIMDFINNLVKDNMGEEYMGFVPYVATIVVFLSIANISGMVGITPATSDYSVSLALALITFFVVQWFAIKKIGIGHYFKGYAEPYAFILPINLMERVMLPVSLSFRLFGNITAGVVIIELAYKGLAGLSGFAQFLIPIPLHFYFDLFDGLIQMVIFVMLTMINIKVTAEH</sequence>
<dbReference type="KEGG" id="ceu:A7L45_01185"/>
<keyword evidence="4 11" id="KW-0138">CF(0)</keyword>
<dbReference type="EMBL" id="CP015756">
    <property type="protein sequence ID" value="APC38782.1"/>
    <property type="molecule type" value="Genomic_DNA"/>
</dbReference>
<proteinExistence type="inferred from homology"/>
<evidence type="ECO:0000256" key="9">
    <source>
        <dbReference type="ARBA" id="ARBA00023136"/>
    </source>
</evidence>
<accession>A0A1J0GD16</accession>
<gene>
    <name evidence="11" type="primary">atpB</name>
    <name evidence="13" type="ORF">A7L45_01185</name>
</gene>
<dbReference type="HAMAP" id="MF_01393">
    <property type="entry name" value="ATP_synth_a_bact"/>
    <property type="match status" value="1"/>
</dbReference>
<keyword evidence="10 11" id="KW-0066">ATP synthesis</keyword>
<dbReference type="GO" id="GO:0042777">
    <property type="term" value="P:proton motive force-driven plasma membrane ATP synthesis"/>
    <property type="evidence" value="ECO:0007669"/>
    <property type="project" value="TreeGrafter"/>
</dbReference>
<dbReference type="CDD" id="cd00310">
    <property type="entry name" value="ATP-synt_Fo_a_6"/>
    <property type="match status" value="1"/>
</dbReference>
<evidence type="ECO:0000256" key="6">
    <source>
        <dbReference type="ARBA" id="ARBA00022781"/>
    </source>
</evidence>
<dbReference type="Proteomes" id="UP000182569">
    <property type="component" value="Chromosome"/>
</dbReference>
<dbReference type="InterPro" id="IPR035908">
    <property type="entry name" value="F0_ATP_A_sf"/>
</dbReference>
<dbReference type="Pfam" id="PF00119">
    <property type="entry name" value="ATP-synt_A"/>
    <property type="match status" value="1"/>
</dbReference>
<dbReference type="InterPro" id="IPR023011">
    <property type="entry name" value="ATP_synth_F0_asu_AS"/>
</dbReference>
<evidence type="ECO:0000256" key="4">
    <source>
        <dbReference type="ARBA" id="ARBA00022547"/>
    </source>
</evidence>
<dbReference type="OrthoDB" id="9789241at2"/>
<keyword evidence="7 11" id="KW-1133">Transmembrane helix</keyword>
<keyword evidence="11" id="KW-1003">Cell membrane</keyword>
<comment type="similarity">
    <text evidence="2 11 12">Belongs to the ATPase A chain family.</text>
</comment>
<evidence type="ECO:0000256" key="3">
    <source>
        <dbReference type="ARBA" id="ARBA00022448"/>
    </source>
</evidence>
<keyword evidence="9 11" id="KW-0472">Membrane</keyword>
<keyword evidence="5 11" id="KW-0812">Transmembrane</keyword>
<keyword evidence="14" id="KW-1185">Reference proteome</keyword>
<name>A0A1J0GD16_9CLOT</name>
<evidence type="ECO:0000256" key="10">
    <source>
        <dbReference type="ARBA" id="ARBA00023310"/>
    </source>
</evidence>